<keyword evidence="5 8" id="KW-1133">Transmembrane helix</keyword>
<dbReference type="InterPro" id="IPR018584">
    <property type="entry name" value="GT87"/>
</dbReference>
<comment type="subcellular location">
    <subcellularLocation>
        <location evidence="1">Cell membrane</location>
        <topology evidence="1">Multi-pass membrane protein</topology>
    </subcellularLocation>
</comment>
<dbReference type="AlphaFoldDB" id="A0A401ZHM9"/>
<evidence type="ECO:0000313" key="10">
    <source>
        <dbReference type="Proteomes" id="UP000287224"/>
    </source>
</evidence>
<evidence type="ECO:0000256" key="2">
    <source>
        <dbReference type="ARBA" id="ARBA00022475"/>
    </source>
</evidence>
<dbReference type="GO" id="GO:0016758">
    <property type="term" value="F:hexosyltransferase activity"/>
    <property type="evidence" value="ECO:0007669"/>
    <property type="project" value="InterPro"/>
</dbReference>
<feature type="transmembrane region" description="Helical" evidence="8">
    <location>
        <begin position="347"/>
        <end position="369"/>
    </location>
</feature>
<name>A0A401ZHM9_9CHLR</name>
<dbReference type="EMBL" id="BIFQ01000001">
    <property type="protein sequence ID" value="GCE06293.1"/>
    <property type="molecule type" value="Genomic_DNA"/>
</dbReference>
<comment type="similarity">
    <text evidence="7">Belongs to the glycosyltransferase 87 family.</text>
</comment>
<evidence type="ECO:0000256" key="7">
    <source>
        <dbReference type="ARBA" id="ARBA00024033"/>
    </source>
</evidence>
<proteinExistence type="inferred from homology"/>
<sequence length="469" mass="53553">MQYFLSDDTSYAQRPVIELQRRATWIAVAILFQASNEIPHIADVNALIPFFLLLGSFWALWMALRPTPKQVVEEQEKPGSRPVHTWQRVVLILTFLVTIAGMFQFGRGVVECFSAPQFSNDGTSLDTNAAILLVEGRNPYSDSNIPELFRQFDISPNWTTPLRQGQFADRLDYPSMSELRSVLNTSLKSGTVPEFEAKVSYPALSFLTLVPFALFQNYNVLPLYMLSYLMIVILAWRAVKPALRPWVVLLAIANVPMWASTIGGNLDIFYTLLLIVSWLKRDQRWISAIFFGLALATKQIAWYFVPFYLIMAIQHYGWRDAFYRMVIAGGLGLAINLPFIMWDYHSWFAGVMAPVADPMFPMGVGLISLSTSHLLPYFPTWVYTVLELGGMVMTIAWYWRICRSRPEAAMLLAVLPLFLAWRSLSSYFYCVAFPVFILVSAQTKPVRQYAFDYLRARKQTGQLRSTVQV</sequence>
<feature type="transmembrane region" description="Helical" evidence="8">
    <location>
        <begin position="246"/>
        <end position="279"/>
    </location>
</feature>
<feature type="transmembrane region" description="Helical" evidence="8">
    <location>
        <begin position="285"/>
        <end position="309"/>
    </location>
</feature>
<keyword evidence="10" id="KW-1185">Reference proteome</keyword>
<keyword evidence="4 8" id="KW-0812">Transmembrane</keyword>
<feature type="transmembrane region" description="Helical" evidence="8">
    <location>
        <begin position="46"/>
        <end position="64"/>
    </location>
</feature>
<evidence type="ECO:0000256" key="1">
    <source>
        <dbReference type="ARBA" id="ARBA00004651"/>
    </source>
</evidence>
<feature type="transmembrane region" description="Helical" evidence="8">
    <location>
        <begin position="419"/>
        <end position="439"/>
    </location>
</feature>
<feature type="transmembrane region" description="Helical" evidence="8">
    <location>
        <begin position="381"/>
        <end position="399"/>
    </location>
</feature>
<evidence type="ECO:0000256" key="6">
    <source>
        <dbReference type="ARBA" id="ARBA00023136"/>
    </source>
</evidence>
<keyword evidence="3" id="KW-0808">Transferase</keyword>
<evidence type="ECO:0000256" key="4">
    <source>
        <dbReference type="ARBA" id="ARBA00022692"/>
    </source>
</evidence>
<keyword evidence="6 8" id="KW-0472">Membrane</keyword>
<dbReference type="Pfam" id="PF09594">
    <property type="entry name" value="GT87"/>
    <property type="match status" value="1"/>
</dbReference>
<accession>A0A401ZHM9</accession>
<evidence type="ECO:0000256" key="3">
    <source>
        <dbReference type="ARBA" id="ARBA00022679"/>
    </source>
</evidence>
<evidence type="ECO:0000256" key="5">
    <source>
        <dbReference type="ARBA" id="ARBA00022989"/>
    </source>
</evidence>
<dbReference type="Proteomes" id="UP000287224">
    <property type="component" value="Unassembled WGS sequence"/>
</dbReference>
<keyword evidence="2" id="KW-1003">Cell membrane</keyword>
<feature type="transmembrane region" description="Helical" evidence="8">
    <location>
        <begin position="85"/>
        <end position="105"/>
    </location>
</feature>
<dbReference type="GO" id="GO:0005886">
    <property type="term" value="C:plasma membrane"/>
    <property type="evidence" value="ECO:0007669"/>
    <property type="project" value="UniProtKB-SubCell"/>
</dbReference>
<evidence type="ECO:0000313" key="9">
    <source>
        <dbReference type="EMBL" id="GCE06293.1"/>
    </source>
</evidence>
<reference evidence="10" key="1">
    <citation type="submission" date="2018-12" db="EMBL/GenBank/DDBJ databases">
        <title>Tengunoibacter tsumagoiensis gen. nov., sp. nov., Dictyobacter kobayashii sp. nov., D. alpinus sp. nov., and D. joshuensis sp. nov. and description of Dictyobacteraceae fam. nov. within the order Ktedonobacterales isolated from Tengu-no-mugimeshi.</title>
        <authorList>
            <person name="Wang C.M."/>
            <person name="Zheng Y."/>
            <person name="Sakai Y."/>
            <person name="Toyoda A."/>
            <person name="Minakuchi Y."/>
            <person name="Abe K."/>
            <person name="Yokota A."/>
            <person name="Yabe S."/>
        </authorList>
    </citation>
    <scope>NUCLEOTIDE SEQUENCE [LARGE SCALE GENOMIC DNA]</scope>
    <source>
        <strain evidence="10">S-27</strain>
    </source>
</reference>
<organism evidence="9 10">
    <name type="scientific">Dictyobacter aurantiacus</name>
    <dbReference type="NCBI Taxonomy" id="1936993"/>
    <lineage>
        <taxon>Bacteria</taxon>
        <taxon>Bacillati</taxon>
        <taxon>Chloroflexota</taxon>
        <taxon>Ktedonobacteria</taxon>
        <taxon>Ktedonobacterales</taxon>
        <taxon>Dictyobacteraceae</taxon>
        <taxon>Dictyobacter</taxon>
    </lineage>
</organism>
<gene>
    <name evidence="9" type="ORF">KDAU_36220</name>
</gene>
<protein>
    <recommendedName>
        <fullName evidence="11">DUF2029 domain-containing protein</fullName>
    </recommendedName>
</protein>
<evidence type="ECO:0008006" key="11">
    <source>
        <dbReference type="Google" id="ProtNLM"/>
    </source>
</evidence>
<feature type="transmembrane region" description="Helical" evidence="8">
    <location>
        <begin position="321"/>
        <end position="341"/>
    </location>
</feature>
<evidence type="ECO:0000256" key="8">
    <source>
        <dbReference type="SAM" id="Phobius"/>
    </source>
</evidence>
<comment type="caution">
    <text evidence="9">The sequence shown here is derived from an EMBL/GenBank/DDBJ whole genome shotgun (WGS) entry which is preliminary data.</text>
</comment>
<feature type="transmembrane region" description="Helical" evidence="8">
    <location>
        <begin position="221"/>
        <end position="239"/>
    </location>
</feature>